<organism evidence="1 2">
    <name type="scientific">Trypanosoma brucei gambiense (strain MHOM/CI/86/DAL972)</name>
    <dbReference type="NCBI Taxonomy" id="679716"/>
    <lineage>
        <taxon>Eukaryota</taxon>
        <taxon>Discoba</taxon>
        <taxon>Euglenozoa</taxon>
        <taxon>Kinetoplastea</taxon>
        <taxon>Metakinetoplastina</taxon>
        <taxon>Trypanosomatida</taxon>
        <taxon>Trypanosomatidae</taxon>
        <taxon>Trypanosoma</taxon>
    </lineage>
</organism>
<dbReference type="RefSeq" id="XP_011771962.1">
    <property type="nucleotide sequence ID" value="XM_011773660.1"/>
</dbReference>
<dbReference type="VEuPathDB" id="TriTrypDB:Tbg.972.2.4370"/>
<dbReference type="GeneID" id="23858816"/>
<dbReference type="AlphaFoldDB" id="C9ZJU8"/>
<accession>C9ZJU8</accession>
<gene>
    <name evidence="1" type="ORF">TbgDal_II4370</name>
</gene>
<protein>
    <submittedName>
        <fullName evidence="1">Uncharacterized protein</fullName>
    </submittedName>
</protein>
<dbReference type="Proteomes" id="UP000002316">
    <property type="component" value="Chromosome 2"/>
</dbReference>
<evidence type="ECO:0000313" key="1">
    <source>
        <dbReference type="EMBL" id="CBH09658.1"/>
    </source>
</evidence>
<name>C9ZJU8_TRYB9</name>
<reference evidence="2" key="1">
    <citation type="journal article" date="2010" name="PLoS Negl. Trop. Dis.">
        <title>The genome sequence of Trypanosoma brucei gambiense, causative agent of chronic human african trypanosomiasis.</title>
        <authorList>
            <person name="Jackson A.P."/>
            <person name="Sanders M."/>
            <person name="Berry A."/>
            <person name="McQuillan J."/>
            <person name="Aslett M.A."/>
            <person name="Quail M.A."/>
            <person name="Chukualim B."/>
            <person name="Capewell P."/>
            <person name="MacLeod A."/>
            <person name="Melville S.E."/>
            <person name="Gibson W."/>
            <person name="Barry J.D."/>
            <person name="Berriman M."/>
            <person name="Hertz-Fowler C."/>
        </authorList>
    </citation>
    <scope>NUCLEOTIDE SEQUENCE [LARGE SCALE GENOMIC DNA]</scope>
    <source>
        <strain evidence="2">MHOM/CI/86/DAL972</strain>
    </source>
</reference>
<evidence type="ECO:0000313" key="2">
    <source>
        <dbReference type="Proteomes" id="UP000002316"/>
    </source>
</evidence>
<sequence length="156" mass="17019">MLPAITTLPPIGCSVPACFSTKPSTYHAVYPTKESSEGFPYPIAPPKLSFNVIFATFDCFGKYIIKTLSSNLLPSIITSDTSLEPSITFTPDTAPVKPFTGLCIPLPSLEDLAIPMYRYPNTSMRPVTSKRRSSPCAIWKLSLRSRNHLATASLSC</sequence>
<dbReference type="KEGG" id="tbg:TbgDal_II4370"/>
<proteinExistence type="predicted"/>
<dbReference type="EMBL" id="FN554965">
    <property type="protein sequence ID" value="CBH09658.1"/>
    <property type="molecule type" value="Genomic_DNA"/>
</dbReference>